<evidence type="ECO:0000313" key="2">
    <source>
        <dbReference type="EMBL" id="GAA1814371.1"/>
    </source>
</evidence>
<comment type="caution">
    <text evidence="2">The sequence shown here is derived from an EMBL/GenBank/DDBJ whole genome shotgun (WGS) entry which is preliminary data.</text>
</comment>
<gene>
    <name evidence="2" type="ORF">GCM10009682_39270</name>
</gene>
<feature type="domain" description="SsuA/THI5-like" evidence="1">
    <location>
        <begin position="120"/>
        <end position="207"/>
    </location>
</feature>
<dbReference type="PROSITE" id="PS51318">
    <property type="entry name" value="TAT"/>
    <property type="match status" value="1"/>
</dbReference>
<dbReference type="Gene3D" id="3.40.190.10">
    <property type="entry name" value="Periplasmic binding protein-like II"/>
    <property type="match status" value="2"/>
</dbReference>
<protein>
    <submittedName>
        <fullName evidence="2">ABC transporter substrate-binding protein</fullName>
    </submittedName>
</protein>
<dbReference type="EMBL" id="BAAALT010000127">
    <property type="protein sequence ID" value="GAA1814371.1"/>
    <property type="molecule type" value="Genomic_DNA"/>
</dbReference>
<dbReference type="PANTHER" id="PTHR30024">
    <property type="entry name" value="ALIPHATIC SULFONATES-BINDING PROTEIN-RELATED"/>
    <property type="match status" value="1"/>
</dbReference>
<proteinExistence type="predicted"/>
<evidence type="ECO:0000313" key="3">
    <source>
        <dbReference type="Proteomes" id="UP001500218"/>
    </source>
</evidence>
<evidence type="ECO:0000259" key="1">
    <source>
        <dbReference type="Pfam" id="PF09084"/>
    </source>
</evidence>
<dbReference type="InterPro" id="IPR015168">
    <property type="entry name" value="SsuA/THI5"/>
</dbReference>
<organism evidence="2 3">
    <name type="scientific">Luedemannella flava</name>
    <dbReference type="NCBI Taxonomy" id="349316"/>
    <lineage>
        <taxon>Bacteria</taxon>
        <taxon>Bacillati</taxon>
        <taxon>Actinomycetota</taxon>
        <taxon>Actinomycetes</taxon>
        <taxon>Micromonosporales</taxon>
        <taxon>Micromonosporaceae</taxon>
        <taxon>Luedemannella</taxon>
    </lineage>
</organism>
<dbReference type="InterPro" id="IPR006311">
    <property type="entry name" value="TAT_signal"/>
</dbReference>
<accession>A0ABP4YF58</accession>
<dbReference type="SUPFAM" id="SSF53850">
    <property type="entry name" value="Periplasmic binding protein-like II"/>
    <property type="match status" value="1"/>
</dbReference>
<dbReference type="Pfam" id="PF09084">
    <property type="entry name" value="NMT1"/>
    <property type="match status" value="1"/>
</dbReference>
<reference evidence="3" key="1">
    <citation type="journal article" date="2019" name="Int. J. Syst. Evol. Microbiol.">
        <title>The Global Catalogue of Microorganisms (GCM) 10K type strain sequencing project: providing services to taxonomists for standard genome sequencing and annotation.</title>
        <authorList>
            <consortium name="The Broad Institute Genomics Platform"/>
            <consortium name="The Broad Institute Genome Sequencing Center for Infectious Disease"/>
            <person name="Wu L."/>
            <person name="Ma J."/>
        </authorList>
    </citation>
    <scope>NUCLEOTIDE SEQUENCE [LARGE SCALE GENOMIC DNA]</scope>
    <source>
        <strain evidence="3">JCM 13250</strain>
    </source>
</reference>
<sequence length="353" mass="38040">MALPPTVTPTLGRRSFLIGSLLGAAALGLSACGDDAPTGRLGADAALPTTVDPRTELAISIRTTQIQLQTSGQLDKLPFHVKEWINLGAGPDIIQGFRARSIDLANNAGVPPIQARAINYDAKIVAVQTVNKPIYTFAAVGGSNVNTLADLKGKRIGFSQGQAQGVVVLRTLKELGLSNKDVTLVPLTSNQFLTALQGKQIDVAPLWEPVLTKYLTEYGKDGAKAIPMNAVDYLSVLWAPTAVLQDPAKAAAVRSFIPFWVNGTVWAWENKDAWVDAYYVKDQQVPKEAGDRIVGVNPKPAFPRSWDKAIAWEQETADLLHAGGFIPQVKATDLFDRRFEGIAAEAAPESYRE</sequence>
<dbReference type="RefSeq" id="WP_344134086.1">
    <property type="nucleotide sequence ID" value="NZ_BAAALT010000127.1"/>
</dbReference>
<dbReference type="Proteomes" id="UP001500218">
    <property type="component" value="Unassembled WGS sequence"/>
</dbReference>
<name>A0ABP4YF58_9ACTN</name>
<keyword evidence="3" id="KW-1185">Reference proteome</keyword>